<organism evidence="1">
    <name type="scientific">Human betaherpesvirus 6</name>
    <dbReference type="NCBI Taxonomy" id="10368"/>
    <lineage>
        <taxon>Viruses</taxon>
        <taxon>Duplodnaviria</taxon>
        <taxon>Heunggongvirae</taxon>
        <taxon>Peploviricota</taxon>
        <taxon>Herviviricetes</taxon>
        <taxon>Herpesvirales</taxon>
        <taxon>Orthoherpesviridae</taxon>
        <taxon>Betaherpesvirinae</taxon>
        <taxon>Roseolovirus</taxon>
    </lineage>
</organism>
<evidence type="ECO:0000313" key="3">
    <source>
        <dbReference type="EMBL" id="QFX63851.1"/>
    </source>
</evidence>
<proteinExistence type="predicted"/>
<reference evidence="1" key="1">
    <citation type="journal article" date="2018" name="BMC Genomics">
        <title>Comparative genomic, transcriptomic, and proteomic reannotation of human herpesvirus 6.</title>
        <authorList>
            <person name="Greninger A.L."/>
            <person name="Knudsen G.M."/>
            <person name="Roychoudhury P."/>
            <person name="Hanson D.J."/>
            <person name="Sedlak R.H."/>
            <person name="Xie H."/>
            <person name="Guan J."/>
            <person name="Nguyen T."/>
            <person name="Peddu V."/>
            <person name="Boeckh M."/>
            <person name="Huang M.L."/>
            <person name="Cook L."/>
            <person name="Depledge D.P."/>
            <person name="Zerr D.M."/>
            <person name="Koelle D.M."/>
            <person name="Gantt S."/>
            <person name="Yoshikawa T."/>
            <person name="Caserta M."/>
            <person name="Hill J.A."/>
            <person name="Jerome K.R."/>
        </authorList>
    </citation>
    <scope>NUCLEOTIDE SEQUENCE</scope>
    <source>
        <strain evidence="1">HP73F12</strain>
        <strain evidence="2">HP94B11</strain>
        <strain evidence="3">JHPT-G1</strain>
    </source>
</reference>
<name>A0A5P9ULM7_9BETA</name>
<evidence type="ECO:0000313" key="1">
    <source>
        <dbReference type="EMBL" id="QFW95511.1"/>
    </source>
</evidence>
<evidence type="ECO:0000313" key="2">
    <source>
        <dbReference type="EMBL" id="QFX28757.1"/>
    </source>
</evidence>
<accession>A0A5P9ULM7</accession>
<dbReference type="EMBL" id="KY315549">
    <property type="protein sequence ID" value="QFX28757.1"/>
    <property type="molecule type" value="Genomic_DNA"/>
</dbReference>
<protein>
    <submittedName>
        <fullName evidence="1">Uncharacterized protein</fullName>
    </submittedName>
</protein>
<sequence>MMCPSITIRWKLTYILVDKRFSIKKTKGIF</sequence>
<dbReference type="EMBL" id="KY315540">
    <property type="protein sequence ID" value="QFW95511.1"/>
    <property type="molecule type" value="Genomic_DNA"/>
</dbReference>
<dbReference type="EMBL" id="KY315558">
    <property type="protein sequence ID" value="QFX63851.1"/>
    <property type="molecule type" value="Genomic_DNA"/>
</dbReference>